<dbReference type="GO" id="GO:0035861">
    <property type="term" value="C:site of double-strand break"/>
    <property type="evidence" value="ECO:0000318"/>
    <property type="project" value="GO_Central"/>
</dbReference>
<dbReference type="GeneID" id="103281558"/>
<accession>A0A803TDB6</accession>
<reference evidence="3" key="2">
    <citation type="submission" date="2025-08" db="UniProtKB">
        <authorList>
            <consortium name="Ensembl"/>
        </authorList>
    </citation>
    <scope>IDENTIFICATION</scope>
</reference>
<evidence type="ECO:0000256" key="2">
    <source>
        <dbReference type="SAM" id="MobiDB-lite"/>
    </source>
</evidence>
<name>A0A803TDB6_ANOCA</name>
<reference evidence="3" key="3">
    <citation type="submission" date="2025-09" db="UniProtKB">
        <authorList>
            <consortium name="Ensembl"/>
        </authorList>
    </citation>
    <scope>IDENTIFICATION</scope>
</reference>
<evidence type="ECO:0000313" key="4">
    <source>
        <dbReference type="Proteomes" id="UP000001646"/>
    </source>
</evidence>
<dbReference type="AlphaFoldDB" id="A0A803TDB6"/>
<proteinExistence type="predicted"/>
<dbReference type="Ensembl" id="ENSACAT00000044661.1">
    <property type="protein sequence ID" value="ENSACAP00000033206.1"/>
    <property type="gene ID" value="ENSACAG00000042118.1"/>
</dbReference>
<dbReference type="GO" id="GO:0006303">
    <property type="term" value="P:double-strand break repair via nonhomologous end joining"/>
    <property type="evidence" value="ECO:0000318"/>
    <property type="project" value="GO_Central"/>
</dbReference>
<dbReference type="Proteomes" id="UP000001646">
    <property type="component" value="Unplaced"/>
</dbReference>
<dbReference type="PANTHER" id="PTHR28586:SF1">
    <property type="entry name" value="PROTEIN PAXX"/>
    <property type="match status" value="1"/>
</dbReference>
<evidence type="ECO:0000256" key="1">
    <source>
        <dbReference type="SAM" id="Coils"/>
    </source>
</evidence>
<organism evidence="3 4">
    <name type="scientific">Anolis carolinensis</name>
    <name type="common">Green anole</name>
    <name type="synonym">American chameleon</name>
    <dbReference type="NCBI Taxonomy" id="28377"/>
    <lineage>
        <taxon>Eukaryota</taxon>
        <taxon>Metazoa</taxon>
        <taxon>Chordata</taxon>
        <taxon>Craniata</taxon>
        <taxon>Vertebrata</taxon>
        <taxon>Euteleostomi</taxon>
        <taxon>Lepidosauria</taxon>
        <taxon>Squamata</taxon>
        <taxon>Bifurcata</taxon>
        <taxon>Unidentata</taxon>
        <taxon>Episquamata</taxon>
        <taxon>Toxicofera</taxon>
        <taxon>Iguania</taxon>
        <taxon>Dactyloidae</taxon>
        <taxon>Anolis</taxon>
    </lineage>
</organism>
<dbReference type="GO" id="GO:0060090">
    <property type="term" value="F:molecular adaptor activity"/>
    <property type="evidence" value="ECO:0000318"/>
    <property type="project" value="GO_Central"/>
</dbReference>
<evidence type="ECO:0008006" key="5">
    <source>
        <dbReference type="Google" id="ProtNLM"/>
    </source>
</evidence>
<feature type="coiled-coil region" evidence="1">
    <location>
        <begin position="105"/>
        <end position="132"/>
    </location>
</feature>
<protein>
    <recommendedName>
        <fullName evidence="5">PAXX non-homologous end joining factor</fullName>
    </recommendedName>
</protein>
<sequence length="194" mass="20493">MALQGRLQVLDAEEGRGRCLLFLEGKPRSRILVTDAHDFWSLGAVASEAKEDSLKGGSGSSDISRLREALALGRSPSVTLGDPTATLRLPGVTLDLEKAPPAEARKELQGLMFALAEKVQALEQRLQEVLAASPVSSPGKSSSRSIFAAADLSPAKPAAGSGQPLARKRLPGESLINPGFKRKKDPTGVDFEDP</sequence>
<gene>
    <name evidence="3" type="primary">paxx</name>
</gene>
<dbReference type="CTD" id="286257"/>
<dbReference type="Pfam" id="PF15384">
    <property type="entry name" value="PAXX"/>
    <property type="match status" value="1"/>
</dbReference>
<feature type="region of interest" description="Disordered" evidence="2">
    <location>
        <begin position="153"/>
        <end position="194"/>
    </location>
</feature>
<dbReference type="PANTHER" id="PTHR28586">
    <property type="entry name" value="PROTEIN PAXX"/>
    <property type="match status" value="1"/>
</dbReference>
<dbReference type="GO" id="GO:0005634">
    <property type="term" value="C:nucleus"/>
    <property type="evidence" value="ECO:0000318"/>
    <property type="project" value="GO_Central"/>
</dbReference>
<keyword evidence="4" id="KW-1185">Reference proteome</keyword>
<dbReference type="GO" id="GO:0070419">
    <property type="term" value="C:nonhomologous end joining complex"/>
    <property type="evidence" value="ECO:0000318"/>
    <property type="project" value="GO_Central"/>
</dbReference>
<dbReference type="InterPro" id="IPR027873">
    <property type="entry name" value="PAXX"/>
</dbReference>
<dbReference type="OrthoDB" id="1935530at2759"/>
<keyword evidence="1" id="KW-0175">Coiled coil</keyword>
<reference evidence="3" key="1">
    <citation type="submission" date="2009-12" db="EMBL/GenBank/DDBJ databases">
        <title>The Genome Sequence of Anolis carolinensis (Green Anole Lizard).</title>
        <authorList>
            <consortium name="The Genome Sequencing Platform"/>
            <person name="Di Palma F."/>
            <person name="Alfoldi J."/>
            <person name="Heiman D."/>
            <person name="Young S."/>
            <person name="Grabherr M."/>
            <person name="Johnson J."/>
            <person name="Lander E.S."/>
            <person name="Lindblad-Toh K."/>
        </authorList>
    </citation>
    <scope>NUCLEOTIDE SEQUENCE [LARGE SCALE GENOMIC DNA]</scope>
    <source>
        <strain evidence="3">JBL SC #1</strain>
    </source>
</reference>
<evidence type="ECO:0000313" key="3">
    <source>
        <dbReference type="Ensembl" id="ENSACAP00000033206.1"/>
    </source>
</evidence>
<dbReference type="GeneTree" id="ENSGT01010000225451"/>
<dbReference type="RefSeq" id="XP_008121595.1">
    <property type="nucleotide sequence ID" value="XM_008123388.3"/>
</dbReference>
<dbReference type="InParanoid" id="A0A803TDB6"/>
<dbReference type="KEGG" id="acs:103281558"/>